<organism evidence="1 2">
    <name type="scientific">Corynebacterium callunae DSM 20147</name>
    <dbReference type="NCBI Taxonomy" id="1121353"/>
    <lineage>
        <taxon>Bacteria</taxon>
        <taxon>Bacillati</taxon>
        <taxon>Actinomycetota</taxon>
        <taxon>Actinomycetes</taxon>
        <taxon>Mycobacteriales</taxon>
        <taxon>Corynebacteriaceae</taxon>
        <taxon>Corynebacterium</taxon>
    </lineage>
</organism>
<dbReference type="EMBL" id="CP004354">
    <property type="protein sequence ID" value="AGG66351.1"/>
    <property type="molecule type" value="Genomic_DNA"/>
</dbReference>
<protein>
    <submittedName>
        <fullName evidence="1">Uncharacterized protein</fullName>
    </submittedName>
</protein>
<evidence type="ECO:0000313" key="1">
    <source>
        <dbReference type="EMBL" id="AGG66351.1"/>
    </source>
</evidence>
<dbReference type="PATRIC" id="fig|1121353.3.peg.926"/>
<dbReference type="NCBIfam" id="NF046112">
    <property type="entry name" value="MSMEG_6209_Nter"/>
    <property type="match status" value="1"/>
</dbReference>
<reference evidence="1 2" key="1">
    <citation type="submission" date="2013-02" db="EMBL/GenBank/DDBJ databases">
        <title>The complete genome sequence of Corynebacterium callunae DSM 20147.</title>
        <authorList>
            <person name="Ruckert C."/>
            <person name="Albersmeier A."/>
            <person name="Kalinowski J."/>
        </authorList>
    </citation>
    <scope>NUCLEOTIDE SEQUENCE [LARGE SCALE GENOMIC DNA]</scope>
    <source>
        <strain evidence="1 2">DSM 20147</strain>
    </source>
</reference>
<dbReference type="AlphaFoldDB" id="M1TPQ6"/>
<dbReference type="HOGENOM" id="CLU_188244_0_0_11"/>
<evidence type="ECO:0000313" key="2">
    <source>
        <dbReference type="Proteomes" id="UP000011760"/>
    </source>
</evidence>
<gene>
    <name evidence="1" type="ORF">H924_04525</name>
</gene>
<name>M1TPQ6_9CORY</name>
<dbReference type="RefSeq" id="WP_015650786.1">
    <property type="nucleotide sequence ID" value="NC_020506.1"/>
</dbReference>
<dbReference type="KEGG" id="ccn:H924_04525"/>
<dbReference type="OrthoDB" id="4411267at2"/>
<accession>M1TPQ6</accession>
<keyword evidence="2" id="KW-1185">Reference proteome</keyword>
<dbReference type="Proteomes" id="UP000011760">
    <property type="component" value="Chromosome"/>
</dbReference>
<dbReference type="eggNOG" id="ENOG50323FT">
    <property type="taxonomic scope" value="Bacteria"/>
</dbReference>
<dbReference type="STRING" id="1121353.H924_04525"/>
<sequence>MKHIQAEISRIERSHDHLWSIRQDLHERFDGQLKSHIVDSILDAAAAGYEGRISRFRKIFIEKDAREQLETIRSSQPSHLMAQAA</sequence>
<proteinExistence type="predicted"/>